<name>A0A225DBS5_9BACT</name>
<sequence>MPTLDHAPFALRGFLVVEILLFLSAVPLSLGGTALAEERLASRGVTLEPTDAEAVVAGLSCCAAVILLPAIVASWVGLFRRRWWAPWAYLGTTVAGKVLALATGAVGFAYEWGLPGAVGGAADVVTGVVIGLVFFSPAAADYVRPPDASARTP</sequence>
<evidence type="ECO:0000256" key="1">
    <source>
        <dbReference type="SAM" id="Phobius"/>
    </source>
</evidence>
<organism evidence="2 3">
    <name type="scientific">Fimbriiglobus ruber</name>
    <dbReference type="NCBI Taxonomy" id="1908690"/>
    <lineage>
        <taxon>Bacteria</taxon>
        <taxon>Pseudomonadati</taxon>
        <taxon>Planctomycetota</taxon>
        <taxon>Planctomycetia</taxon>
        <taxon>Gemmatales</taxon>
        <taxon>Gemmataceae</taxon>
        <taxon>Fimbriiglobus</taxon>
    </lineage>
</organism>
<feature type="transmembrane region" description="Helical" evidence="1">
    <location>
        <begin position="116"/>
        <end position="135"/>
    </location>
</feature>
<keyword evidence="1" id="KW-0812">Transmembrane</keyword>
<evidence type="ECO:0000313" key="2">
    <source>
        <dbReference type="EMBL" id="OWK38433.1"/>
    </source>
</evidence>
<dbReference type="RefSeq" id="WP_088258235.1">
    <property type="nucleotide sequence ID" value="NZ_NIDE01000014.1"/>
</dbReference>
<evidence type="ECO:0000313" key="3">
    <source>
        <dbReference type="Proteomes" id="UP000214646"/>
    </source>
</evidence>
<dbReference type="Proteomes" id="UP000214646">
    <property type="component" value="Unassembled WGS sequence"/>
</dbReference>
<dbReference type="EMBL" id="NIDE01000014">
    <property type="protein sequence ID" value="OWK38433.1"/>
    <property type="molecule type" value="Genomic_DNA"/>
</dbReference>
<dbReference type="AlphaFoldDB" id="A0A225DBS5"/>
<keyword evidence="1" id="KW-0472">Membrane</keyword>
<feature type="transmembrane region" description="Helical" evidence="1">
    <location>
        <begin position="88"/>
        <end position="110"/>
    </location>
</feature>
<gene>
    <name evidence="2" type="ORF">FRUB_07553</name>
</gene>
<comment type="caution">
    <text evidence="2">The sequence shown here is derived from an EMBL/GenBank/DDBJ whole genome shotgun (WGS) entry which is preliminary data.</text>
</comment>
<feature type="transmembrane region" description="Helical" evidence="1">
    <location>
        <begin position="12"/>
        <end position="35"/>
    </location>
</feature>
<keyword evidence="3" id="KW-1185">Reference proteome</keyword>
<protein>
    <submittedName>
        <fullName evidence="2">Uncharacterized protein</fullName>
    </submittedName>
</protein>
<feature type="transmembrane region" description="Helical" evidence="1">
    <location>
        <begin position="55"/>
        <end position="76"/>
    </location>
</feature>
<reference evidence="3" key="1">
    <citation type="submission" date="2017-06" db="EMBL/GenBank/DDBJ databases">
        <title>Genome analysis of Fimbriiglobus ruber SP5, the first member of the order Planctomycetales with confirmed chitinolytic capability.</title>
        <authorList>
            <person name="Ravin N.V."/>
            <person name="Rakitin A.L."/>
            <person name="Ivanova A.A."/>
            <person name="Beletsky A.V."/>
            <person name="Kulichevskaya I.S."/>
            <person name="Mardanov A.V."/>
            <person name="Dedysh S.N."/>
        </authorList>
    </citation>
    <scope>NUCLEOTIDE SEQUENCE [LARGE SCALE GENOMIC DNA]</scope>
    <source>
        <strain evidence="3">SP5</strain>
    </source>
</reference>
<proteinExistence type="predicted"/>
<accession>A0A225DBS5</accession>
<keyword evidence="1" id="KW-1133">Transmembrane helix</keyword>